<keyword evidence="1" id="KW-0732">Signal</keyword>
<organism evidence="2 3">
    <name type="scientific">Gallaecimonas pentaromativorans</name>
    <dbReference type="NCBI Taxonomy" id="584787"/>
    <lineage>
        <taxon>Bacteria</taxon>
        <taxon>Pseudomonadati</taxon>
        <taxon>Pseudomonadota</taxon>
        <taxon>Gammaproteobacteria</taxon>
        <taxon>Enterobacterales</taxon>
        <taxon>Gallaecimonadaceae</taxon>
        <taxon>Gallaecimonas</taxon>
    </lineage>
</organism>
<evidence type="ECO:0000313" key="3">
    <source>
        <dbReference type="Proteomes" id="UP000268033"/>
    </source>
</evidence>
<evidence type="ECO:0000256" key="1">
    <source>
        <dbReference type="SAM" id="SignalP"/>
    </source>
</evidence>
<reference evidence="2 3" key="1">
    <citation type="submission" date="2018-11" db="EMBL/GenBank/DDBJ databases">
        <title>Genomic Encyclopedia of Type Strains, Phase IV (KMG-IV): sequencing the most valuable type-strain genomes for metagenomic binning, comparative biology and taxonomic classification.</title>
        <authorList>
            <person name="Goeker M."/>
        </authorList>
    </citation>
    <scope>NUCLEOTIDE SEQUENCE [LARGE SCALE GENOMIC DNA]</scope>
    <source>
        <strain evidence="2 3">DSM 21945</strain>
    </source>
</reference>
<proteinExistence type="predicted"/>
<feature type="signal peptide" evidence="1">
    <location>
        <begin position="1"/>
        <end position="22"/>
    </location>
</feature>
<keyword evidence="3" id="KW-1185">Reference proteome</keyword>
<protein>
    <recommendedName>
        <fullName evidence="4">Lipoprotein</fullName>
    </recommendedName>
</protein>
<name>A0A3N1P4U3_9GAMM</name>
<gene>
    <name evidence="2" type="ORF">EDC28_110135</name>
</gene>
<dbReference type="AlphaFoldDB" id="A0A3N1P4U3"/>
<dbReference type="PROSITE" id="PS51257">
    <property type="entry name" value="PROKAR_LIPOPROTEIN"/>
    <property type="match status" value="1"/>
</dbReference>
<dbReference type="Proteomes" id="UP000268033">
    <property type="component" value="Unassembled WGS sequence"/>
</dbReference>
<comment type="caution">
    <text evidence="2">The sequence shown here is derived from an EMBL/GenBank/DDBJ whole genome shotgun (WGS) entry which is preliminary data.</text>
</comment>
<dbReference type="RefSeq" id="WP_123422399.1">
    <property type="nucleotide sequence ID" value="NZ_RJUL01000010.1"/>
</dbReference>
<evidence type="ECO:0008006" key="4">
    <source>
        <dbReference type="Google" id="ProtNLM"/>
    </source>
</evidence>
<dbReference type="EMBL" id="RJUL01000010">
    <property type="protein sequence ID" value="ROQ22491.1"/>
    <property type="molecule type" value="Genomic_DNA"/>
</dbReference>
<feature type="chain" id="PRO_5017998628" description="Lipoprotein" evidence="1">
    <location>
        <begin position="23"/>
        <end position="104"/>
    </location>
</feature>
<accession>A0A3N1P4U3</accession>
<evidence type="ECO:0000313" key="2">
    <source>
        <dbReference type="EMBL" id="ROQ22491.1"/>
    </source>
</evidence>
<sequence length="104" mass="11329">MLRPLLITCSLTLLAGCSGLWAGDGETPYGKVSFSEDGRTYLSVNSTNGGRCNRVVLDGHYAQRSFGEQLEISPGTHTLSCGAEVTFKVPKGTLYSLNRWQAWQ</sequence>